<accession>A0ABR2NBV6</accession>
<proteinExistence type="predicted"/>
<dbReference type="SUPFAM" id="SSF54928">
    <property type="entry name" value="RNA-binding domain, RBD"/>
    <property type="match status" value="1"/>
</dbReference>
<dbReference type="Gene3D" id="3.30.70.330">
    <property type="match status" value="1"/>
</dbReference>
<organism evidence="4 5">
    <name type="scientific">Hibiscus sabdariffa</name>
    <name type="common">roselle</name>
    <dbReference type="NCBI Taxonomy" id="183260"/>
    <lineage>
        <taxon>Eukaryota</taxon>
        <taxon>Viridiplantae</taxon>
        <taxon>Streptophyta</taxon>
        <taxon>Embryophyta</taxon>
        <taxon>Tracheophyta</taxon>
        <taxon>Spermatophyta</taxon>
        <taxon>Magnoliopsida</taxon>
        <taxon>eudicotyledons</taxon>
        <taxon>Gunneridae</taxon>
        <taxon>Pentapetalae</taxon>
        <taxon>rosids</taxon>
        <taxon>malvids</taxon>
        <taxon>Malvales</taxon>
        <taxon>Malvaceae</taxon>
        <taxon>Malvoideae</taxon>
        <taxon>Hibiscus</taxon>
    </lineage>
</organism>
<protein>
    <recommendedName>
        <fullName evidence="3">RRM domain-containing protein</fullName>
    </recommendedName>
</protein>
<dbReference type="PANTHER" id="PTHR33625:SF4">
    <property type="entry name" value="OS08G0179900 PROTEIN"/>
    <property type="match status" value="1"/>
</dbReference>
<dbReference type="PANTHER" id="PTHR33625">
    <property type="entry name" value="OS08G0179900 PROTEIN"/>
    <property type="match status" value="1"/>
</dbReference>
<reference evidence="4 5" key="1">
    <citation type="journal article" date="2024" name="G3 (Bethesda)">
        <title>Genome assembly of Hibiscus sabdariffa L. provides insights into metabolisms of medicinal natural products.</title>
        <authorList>
            <person name="Kim T."/>
        </authorList>
    </citation>
    <scope>NUCLEOTIDE SEQUENCE [LARGE SCALE GENOMIC DNA]</scope>
    <source>
        <strain evidence="4">TK-2024</strain>
        <tissue evidence="4">Old leaves</tissue>
    </source>
</reference>
<feature type="domain" description="RRM" evidence="3">
    <location>
        <begin position="318"/>
        <end position="396"/>
    </location>
</feature>
<feature type="region of interest" description="Disordered" evidence="2">
    <location>
        <begin position="396"/>
        <end position="416"/>
    </location>
</feature>
<dbReference type="SMART" id="SM00360">
    <property type="entry name" value="RRM"/>
    <property type="match status" value="1"/>
</dbReference>
<evidence type="ECO:0000256" key="1">
    <source>
        <dbReference type="PROSITE-ProRule" id="PRU00176"/>
    </source>
</evidence>
<dbReference type="InterPro" id="IPR000504">
    <property type="entry name" value="RRM_dom"/>
</dbReference>
<gene>
    <name evidence="4" type="ORF">V6N11_030705</name>
</gene>
<sequence length="416" mass="44458">MGGVMRAVGKVSGVGIANATLRGGFHVSPPSSEHSVMRVAAATRSVSSSPIAVSIEGASSVADSTALGNQKSYWEMLDDWEFAGGVEEEVASEVSAPATGRGEPIARVLFGGVPSLEETQEATADLKDALDKVYLSSPNYGGAGQEPVVSLLSSSEETKDRVSYNVGAISVPQPAIHAFKLLNENPAVQSVVASIAADPNVWNAVLTNSAYMDFIKSQPTNDKFEYQASPQSSESSVKLEEYKDNDGADPFSDFLQKIKASVVEMGCGDESDGGWGSSTGIEADVLDSFGLIPLCRHRLLQWGNGDGTPGREQSPPSTNLFVSGLNKRTPTEKLREAFSQFGRVVDARVVTDRVSGYSKGFGFVRYATIEEAEKGRVGMDGKFLDGWVIFAEYARPRPERTPPQNNSNGYNSYGRE</sequence>
<name>A0ABR2NBV6_9ROSI</name>
<evidence type="ECO:0000259" key="3">
    <source>
        <dbReference type="PROSITE" id="PS50102"/>
    </source>
</evidence>
<keyword evidence="1" id="KW-0694">RNA-binding</keyword>
<dbReference type="Proteomes" id="UP001396334">
    <property type="component" value="Unassembled WGS sequence"/>
</dbReference>
<evidence type="ECO:0000256" key="2">
    <source>
        <dbReference type="SAM" id="MobiDB-lite"/>
    </source>
</evidence>
<evidence type="ECO:0000313" key="4">
    <source>
        <dbReference type="EMBL" id="KAK8973515.1"/>
    </source>
</evidence>
<dbReference type="InterPro" id="IPR012677">
    <property type="entry name" value="Nucleotide-bd_a/b_plait_sf"/>
</dbReference>
<dbReference type="Pfam" id="PF00076">
    <property type="entry name" value="RRM_1"/>
    <property type="match status" value="1"/>
</dbReference>
<evidence type="ECO:0000313" key="5">
    <source>
        <dbReference type="Proteomes" id="UP001396334"/>
    </source>
</evidence>
<dbReference type="EMBL" id="JBBPBN010000183">
    <property type="protein sequence ID" value="KAK8973515.1"/>
    <property type="molecule type" value="Genomic_DNA"/>
</dbReference>
<keyword evidence="5" id="KW-1185">Reference proteome</keyword>
<comment type="caution">
    <text evidence="4">The sequence shown here is derived from an EMBL/GenBank/DDBJ whole genome shotgun (WGS) entry which is preliminary data.</text>
</comment>
<feature type="compositionally biased region" description="Polar residues" evidence="2">
    <location>
        <begin position="402"/>
        <end position="416"/>
    </location>
</feature>
<dbReference type="PROSITE" id="PS50102">
    <property type="entry name" value="RRM"/>
    <property type="match status" value="1"/>
</dbReference>
<dbReference type="InterPro" id="IPR035979">
    <property type="entry name" value="RBD_domain_sf"/>
</dbReference>